<name>A0A6N2N8R1_SALVM</name>
<dbReference type="EMBL" id="CAADRP010001978">
    <property type="protein sequence ID" value="VFU58282.1"/>
    <property type="molecule type" value="Genomic_DNA"/>
</dbReference>
<gene>
    <name evidence="1" type="ORF">SVIM_LOCUS424924</name>
</gene>
<organism evidence="1">
    <name type="scientific">Salix viminalis</name>
    <name type="common">Common osier</name>
    <name type="synonym">Basket willow</name>
    <dbReference type="NCBI Taxonomy" id="40686"/>
    <lineage>
        <taxon>Eukaryota</taxon>
        <taxon>Viridiplantae</taxon>
        <taxon>Streptophyta</taxon>
        <taxon>Embryophyta</taxon>
        <taxon>Tracheophyta</taxon>
        <taxon>Spermatophyta</taxon>
        <taxon>Magnoliopsida</taxon>
        <taxon>eudicotyledons</taxon>
        <taxon>Gunneridae</taxon>
        <taxon>Pentapetalae</taxon>
        <taxon>rosids</taxon>
        <taxon>fabids</taxon>
        <taxon>Malpighiales</taxon>
        <taxon>Salicaceae</taxon>
        <taxon>Saliceae</taxon>
        <taxon>Salix</taxon>
    </lineage>
</organism>
<evidence type="ECO:0000313" key="1">
    <source>
        <dbReference type="EMBL" id="VFU58282.1"/>
    </source>
</evidence>
<reference evidence="1" key="1">
    <citation type="submission" date="2019-03" db="EMBL/GenBank/DDBJ databases">
        <authorList>
            <person name="Mank J."/>
            <person name="Almeida P."/>
        </authorList>
    </citation>
    <scope>NUCLEOTIDE SEQUENCE</scope>
    <source>
        <strain evidence="1">78183</strain>
    </source>
</reference>
<accession>A0A6N2N8R1</accession>
<dbReference type="AlphaFoldDB" id="A0A6N2N8R1"/>
<sequence length="127" mass="14101">MVVGGLEREAWLLLPSGRGGRGDCHCGGGVKNYGLWWQEELLKWLTCVVVRLCCFVAAFLELEKKAGWWLTAAGSREEREMEGREIWLAVAVIKCRRGAEGLSFWRWLVVVTEAGGYAGGGERDNVA</sequence>
<protein>
    <submittedName>
        <fullName evidence="1">Uncharacterized protein</fullName>
    </submittedName>
</protein>
<proteinExistence type="predicted"/>